<dbReference type="GeneID" id="9814426"/>
<evidence type="ECO:0000313" key="2">
    <source>
        <dbReference type="Proteomes" id="UP000483820"/>
    </source>
</evidence>
<dbReference type="AlphaFoldDB" id="A0A6A5H7W0"/>
<gene>
    <name evidence="1" type="ORF">GCK72_003866</name>
</gene>
<dbReference type="CTD" id="9814426"/>
<dbReference type="Proteomes" id="UP000483820">
    <property type="component" value="Chromosome II"/>
</dbReference>
<reference evidence="1 2" key="1">
    <citation type="submission" date="2019-12" db="EMBL/GenBank/DDBJ databases">
        <title>Chromosome-level assembly of the Caenorhabditis remanei genome.</title>
        <authorList>
            <person name="Teterina A.A."/>
            <person name="Willis J.H."/>
            <person name="Phillips P.C."/>
        </authorList>
    </citation>
    <scope>NUCLEOTIDE SEQUENCE [LARGE SCALE GENOMIC DNA]</scope>
    <source>
        <strain evidence="1 2">PX506</strain>
        <tissue evidence="1">Whole organism</tissue>
    </source>
</reference>
<protein>
    <submittedName>
        <fullName evidence="1">Uncharacterized protein</fullName>
    </submittedName>
</protein>
<sequence length="82" mass="9809">MLGWSITSRMQHKNSTDSWLRRSWLARKLLFHWTVRNRETIRQRCQAGMRSWYGQTAPNTSYSTDDQIQVTIKSLTITNSYR</sequence>
<proteinExistence type="predicted"/>
<comment type="caution">
    <text evidence="1">The sequence shown here is derived from an EMBL/GenBank/DDBJ whole genome shotgun (WGS) entry which is preliminary data.</text>
</comment>
<organism evidence="1 2">
    <name type="scientific">Caenorhabditis remanei</name>
    <name type="common">Caenorhabditis vulgaris</name>
    <dbReference type="NCBI Taxonomy" id="31234"/>
    <lineage>
        <taxon>Eukaryota</taxon>
        <taxon>Metazoa</taxon>
        <taxon>Ecdysozoa</taxon>
        <taxon>Nematoda</taxon>
        <taxon>Chromadorea</taxon>
        <taxon>Rhabditida</taxon>
        <taxon>Rhabditina</taxon>
        <taxon>Rhabditomorpha</taxon>
        <taxon>Rhabditoidea</taxon>
        <taxon>Rhabditidae</taxon>
        <taxon>Peloderinae</taxon>
        <taxon>Caenorhabditis</taxon>
    </lineage>
</organism>
<evidence type="ECO:0000313" key="1">
    <source>
        <dbReference type="EMBL" id="KAF1763920.1"/>
    </source>
</evidence>
<dbReference type="RefSeq" id="XP_053588488.1">
    <property type="nucleotide sequence ID" value="XM_053724294.1"/>
</dbReference>
<accession>A0A6A5H7W0</accession>
<dbReference type="EMBL" id="WUAV01000002">
    <property type="protein sequence ID" value="KAF1763920.1"/>
    <property type="molecule type" value="Genomic_DNA"/>
</dbReference>
<dbReference type="KEGG" id="crq:GCK72_003866"/>
<name>A0A6A5H7W0_CAERE</name>